<dbReference type="EMBL" id="JABWUV010000005">
    <property type="protein sequence ID" value="KAF6355215.1"/>
    <property type="molecule type" value="Genomic_DNA"/>
</dbReference>
<evidence type="ECO:0000313" key="2">
    <source>
        <dbReference type="Proteomes" id="UP000527355"/>
    </source>
</evidence>
<keyword evidence="2" id="KW-1185">Reference proteome</keyword>
<accession>A0A7J7Y066</accession>
<dbReference type="AlphaFoldDB" id="A0A7J7Y066"/>
<name>A0A7J7Y066_MYOMY</name>
<protein>
    <submittedName>
        <fullName evidence="1">Uncharacterized protein</fullName>
    </submittedName>
</protein>
<dbReference type="Proteomes" id="UP000527355">
    <property type="component" value="Unassembled WGS sequence"/>
</dbReference>
<gene>
    <name evidence="1" type="ORF">mMyoMyo1_011404</name>
</gene>
<reference evidence="1 2" key="1">
    <citation type="journal article" date="2020" name="Nature">
        <title>Six reference-quality genomes reveal evolution of bat adaptations.</title>
        <authorList>
            <person name="Jebb D."/>
            <person name="Huang Z."/>
            <person name="Pippel M."/>
            <person name="Hughes G.M."/>
            <person name="Lavrichenko K."/>
            <person name="Devanna P."/>
            <person name="Winkler S."/>
            <person name="Jermiin L.S."/>
            <person name="Skirmuntt E.C."/>
            <person name="Katzourakis A."/>
            <person name="Burkitt-Gray L."/>
            <person name="Ray D.A."/>
            <person name="Sullivan K.A.M."/>
            <person name="Roscito J.G."/>
            <person name="Kirilenko B.M."/>
            <person name="Davalos L.M."/>
            <person name="Corthals A.P."/>
            <person name="Power M.L."/>
            <person name="Jones G."/>
            <person name="Ransome R.D."/>
            <person name="Dechmann D.K.N."/>
            <person name="Locatelli A.G."/>
            <person name="Puechmaille S.J."/>
            <person name="Fedrigo O."/>
            <person name="Jarvis E.D."/>
            <person name="Hiller M."/>
            <person name="Vernes S.C."/>
            <person name="Myers E.W."/>
            <person name="Teeling E.C."/>
        </authorList>
    </citation>
    <scope>NUCLEOTIDE SEQUENCE [LARGE SCALE GENOMIC DNA]</scope>
    <source>
        <strain evidence="1">MMyoMyo1</strain>
        <tissue evidence="1">Flight muscle</tissue>
    </source>
</reference>
<organism evidence="1 2">
    <name type="scientific">Myotis myotis</name>
    <name type="common">Greater mouse-eared bat</name>
    <name type="synonym">Vespertilio myotis</name>
    <dbReference type="NCBI Taxonomy" id="51298"/>
    <lineage>
        <taxon>Eukaryota</taxon>
        <taxon>Metazoa</taxon>
        <taxon>Chordata</taxon>
        <taxon>Craniata</taxon>
        <taxon>Vertebrata</taxon>
        <taxon>Euteleostomi</taxon>
        <taxon>Mammalia</taxon>
        <taxon>Eutheria</taxon>
        <taxon>Laurasiatheria</taxon>
        <taxon>Chiroptera</taxon>
        <taxon>Yangochiroptera</taxon>
        <taxon>Vespertilionidae</taxon>
        <taxon>Myotis</taxon>
    </lineage>
</organism>
<comment type="caution">
    <text evidence="1">The sequence shown here is derived from an EMBL/GenBank/DDBJ whole genome shotgun (WGS) entry which is preliminary data.</text>
</comment>
<evidence type="ECO:0000313" key="1">
    <source>
        <dbReference type="EMBL" id="KAF6355215.1"/>
    </source>
</evidence>
<proteinExistence type="predicted"/>
<sequence length="120" mass="14173">MLAQQVISLHIEFKIPITFSSQYKSNRCYLSIILLFSYYVKMHSKYKLSLNNTCKTMSHVHTHVHTYMSIYFSPFHKFYLCTLKWSTLEVTSRVLTWNGVGMGIEEWQELNTYLPSTICT</sequence>